<evidence type="ECO:0000259" key="1">
    <source>
        <dbReference type="PROSITE" id="PS51736"/>
    </source>
</evidence>
<reference evidence="3 4" key="1">
    <citation type="submission" date="2018-04" db="EMBL/GenBank/DDBJ databases">
        <title>Genomic Encyclopedia of Type Strains, Phase IV (KMG-IV): sequencing the most valuable type-strain genomes for metagenomic binning, comparative biology and taxonomic classification.</title>
        <authorList>
            <person name="Goeker M."/>
        </authorList>
    </citation>
    <scope>NUCLEOTIDE SEQUENCE [LARGE SCALE GENOMIC DNA]</scope>
    <source>
        <strain evidence="3 4">DSM 14823</strain>
    </source>
</reference>
<dbReference type="InterPro" id="IPR036162">
    <property type="entry name" value="Resolvase-like_N_sf"/>
</dbReference>
<dbReference type="GO" id="GO:0003677">
    <property type="term" value="F:DNA binding"/>
    <property type="evidence" value="ECO:0007669"/>
    <property type="project" value="InterPro"/>
</dbReference>
<evidence type="ECO:0000259" key="2">
    <source>
        <dbReference type="PROSITE" id="PS51737"/>
    </source>
</evidence>
<dbReference type="InterPro" id="IPR025827">
    <property type="entry name" value="Zn_ribbon_recom_dom"/>
</dbReference>
<evidence type="ECO:0000313" key="4">
    <source>
        <dbReference type="Proteomes" id="UP000245959"/>
    </source>
</evidence>
<proteinExistence type="predicted"/>
<dbReference type="PROSITE" id="PS51737">
    <property type="entry name" value="RECOMBINASE_DNA_BIND"/>
    <property type="match status" value="1"/>
</dbReference>
<feature type="domain" description="Resolvase/invertase-type recombinase catalytic" evidence="1">
    <location>
        <begin position="8"/>
        <end position="160"/>
    </location>
</feature>
<dbReference type="InterPro" id="IPR006119">
    <property type="entry name" value="Resolv_N"/>
</dbReference>
<dbReference type="GO" id="GO:0000150">
    <property type="term" value="F:DNA strand exchange activity"/>
    <property type="evidence" value="ECO:0007669"/>
    <property type="project" value="InterPro"/>
</dbReference>
<accession>A0A2U1AUF6</accession>
<dbReference type="SMART" id="SM00857">
    <property type="entry name" value="Resolvase"/>
    <property type="match status" value="1"/>
</dbReference>
<feature type="domain" description="Recombinase" evidence="2">
    <location>
        <begin position="168"/>
        <end position="272"/>
    </location>
</feature>
<keyword evidence="4" id="KW-1185">Reference proteome</keyword>
<dbReference type="OrthoDB" id="8585334at2"/>
<dbReference type="InterPro" id="IPR011109">
    <property type="entry name" value="DNA_bind_recombinase_dom"/>
</dbReference>
<dbReference type="InterPro" id="IPR050639">
    <property type="entry name" value="SSR_resolvase"/>
</dbReference>
<dbReference type="Pfam" id="PF07508">
    <property type="entry name" value="Recombinase"/>
    <property type="match status" value="1"/>
</dbReference>
<dbReference type="AlphaFoldDB" id="A0A2U1AUF6"/>
<comment type="caution">
    <text evidence="3">The sequence shown here is derived from an EMBL/GenBank/DDBJ whole genome shotgun (WGS) entry which is preliminary data.</text>
</comment>
<dbReference type="InterPro" id="IPR038109">
    <property type="entry name" value="DNA_bind_recomb_sf"/>
</dbReference>
<organism evidence="3 4">
    <name type="scientific">Victivallis vadensis</name>
    <dbReference type="NCBI Taxonomy" id="172901"/>
    <lineage>
        <taxon>Bacteria</taxon>
        <taxon>Pseudomonadati</taxon>
        <taxon>Lentisphaerota</taxon>
        <taxon>Lentisphaeria</taxon>
        <taxon>Victivallales</taxon>
        <taxon>Victivallaceae</taxon>
        <taxon>Victivallis</taxon>
    </lineage>
</organism>
<dbReference type="Proteomes" id="UP000245959">
    <property type="component" value="Unassembled WGS sequence"/>
</dbReference>
<dbReference type="Gene3D" id="3.90.1750.20">
    <property type="entry name" value="Putative Large Serine Recombinase, Chain B, Domain 2"/>
    <property type="match status" value="1"/>
</dbReference>
<dbReference type="PANTHER" id="PTHR30461">
    <property type="entry name" value="DNA-INVERTASE FROM LAMBDOID PROPHAGE"/>
    <property type="match status" value="1"/>
</dbReference>
<evidence type="ECO:0000313" key="3">
    <source>
        <dbReference type="EMBL" id="PVY40069.1"/>
    </source>
</evidence>
<dbReference type="Gene3D" id="3.40.50.1390">
    <property type="entry name" value="Resolvase, N-terminal catalytic domain"/>
    <property type="match status" value="1"/>
</dbReference>
<dbReference type="Pfam" id="PF13408">
    <property type="entry name" value="Zn_ribbon_recom"/>
    <property type="match status" value="1"/>
</dbReference>
<protein>
    <submittedName>
        <fullName evidence="3">DNA invertase Pin-like site-specific DNA recombinase</fullName>
    </submittedName>
</protein>
<sequence length="353" mass="40688">MDKSQIKRCAIYTRKSTDENLQDSFNSLDAQREAAEAYIQSQKMNGWRLLPDRYDDGGYSGGNMNRPGLKKLLEDVKAGKIDIIIVYKLDRLSRSICDFAELSKVFDKHGTSFVSVTQEINTTTSSGRMMLNILVTFAQYEREVIAERIRDKMSASRKKGKWVGGSVPLGYKVVDKHLHINEEEVKIVKRIFTRFLEIGSPRQIAFELEESGVARRDGRPWNVSHIYRILQNHTYIGKVNYKGEIYEGEHEAIIDKKSWDEAQEHLKENDPMKYLRNKKQETVAILKGVIRCGHCGCAMGPTYARRRGRKYLYYLCVDESKRGKHVCPVNRVAAPAIEEIVLKLKQRPFLEDF</sequence>
<dbReference type="EMBL" id="QEKH01000018">
    <property type="protein sequence ID" value="PVY40069.1"/>
    <property type="molecule type" value="Genomic_DNA"/>
</dbReference>
<dbReference type="Pfam" id="PF00239">
    <property type="entry name" value="Resolvase"/>
    <property type="match status" value="1"/>
</dbReference>
<dbReference type="PANTHER" id="PTHR30461:SF23">
    <property type="entry name" value="DNA RECOMBINASE-RELATED"/>
    <property type="match status" value="1"/>
</dbReference>
<dbReference type="RefSeq" id="WP_116884489.1">
    <property type="nucleotide sequence ID" value="NZ_CABMMC010000106.1"/>
</dbReference>
<dbReference type="GeneID" id="78295784"/>
<gene>
    <name evidence="3" type="ORF">C8D82_11870</name>
</gene>
<dbReference type="CDD" id="cd00338">
    <property type="entry name" value="Ser_Recombinase"/>
    <property type="match status" value="1"/>
</dbReference>
<dbReference type="SUPFAM" id="SSF53041">
    <property type="entry name" value="Resolvase-like"/>
    <property type="match status" value="1"/>
</dbReference>
<name>A0A2U1AUF6_9BACT</name>
<dbReference type="PROSITE" id="PS51736">
    <property type="entry name" value="RECOMBINASES_3"/>
    <property type="match status" value="1"/>
</dbReference>